<sequence>MRKTALLCCAILLVFSQCFKKENDCAPRNITAPASEKQAVKDYLGGANIVATEHASGLFYQILSEGMGMTPQICSSIRVRFSGKLVNGVEFESSNDVVLNLKLMLESWRIALPLIKPGGRIRFYVPPTLGYGAEGKKDKNTNIVLVAPHTPVIIYEVTLLEVS</sequence>
<dbReference type="GO" id="GO:0003755">
    <property type="term" value="F:peptidyl-prolyl cis-trans isomerase activity"/>
    <property type="evidence" value="ECO:0007669"/>
    <property type="project" value="UniProtKB-UniRule"/>
</dbReference>
<feature type="chain" id="PRO_5020396546" description="Peptidyl-prolyl cis-trans isomerase" evidence="5">
    <location>
        <begin position="21"/>
        <end position="163"/>
    </location>
</feature>
<protein>
    <recommendedName>
        <fullName evidence="4">Peptidyl-prolyl cis-trans isomerase</fullName>
        <ecNumber evidence="4">5.2.1.8</ecNumber>
    </recommendedName>
</protein>
<proteinExistence type="inferred from homology"/>
<dbReference type="Gene3D" id="3.10.50.40">
    <property type="match status" value="1"/>
</dbReference>
<evidence type="ECO:0000313" key="8">
    <source>
        <dbReference type="Proteomes" id="UP000293874"/>
    </source>
</evidence>
<dbReference type="PROSITE" id="PS50059">
    <property type="entry name" value="FKBP_PPIASE"/>
    <property type="match status" value="1"/>
</dbReference>
<keyword evidence="8" id="KW-1185">Reference proteome</keyword>
<dbReference type="SUPFAM" id="SSF54534">
    <property type="entry name" value="FKBP-like"/>
    <property type="match status" value="1"/>
</dbReference>
<keyword evidence="2 3" id="KW-0697">Rotamase</keyword>
<comment type="similarity">
    <text evidence="4">Belongs to the FKBP-type PPIase family.</text>
</comment>
<gene>
    <name evidence="7" type="ORF">EV199_5756</name>
</gene>
<organism evidence="7 8">
    <name type="scientific">Pseudobacter ginsenosidimutans</name>
    <dbReference type="NCBI Taxonomy" id="661488"/>
    <lineage>
        <taxon>Bacteria</taxon>
        <taxon>Pseudomonadati</taxon>
        <taxon>Bacteroidota</taxon>
        <taxon>Chitinophagia</taxon>
        <taxon>Chitinophagales</taxon>
        <taxon>Chitinophagaceae</taxon>
        <taxon>Pseudobacter</taxon>
    </lineage>
</organism>
<evidence type="ECO:0000259" key="6">
    <source>
        <dbReference type="PROSITE" id="PS50059"/>
    </source>
</evidence>
<dbReference type="EC" id="5.2.1.8" evidence="4"/>
<evidence type="ECO:0000313" key="7">
    <source>
        <dbReference type="EMBL" id="RZS65581.1"/>
    </source>
</evidence>
<evidence type="ECO:0000256" key="3">
    <source>
        <dbReference type="PROSITE-ProRule" id="PRU00277"/>
    </source>
</evidence>
<dbReference type="OrthoDB" id="9814548at2"/>
<evidence type="ECO:0000256" key="4">
    <source>
        <dbReference type="RuleBase" id="RU003915"/>
    </source>
</evidence>
<feature type="domain" description="PPIase FKBP-type" evidence="6">
    <location>
        <begin position="74"/>
        <end position="163"/>
    </location>
</feature>
<dbReference type="RefSeq" id="WP_130544237.1">
    <property type="nucleotide sequence ID" value="NZ_CP042431.1"/>
</dbReference>
<comment type="catalytic activity">
    <reaction evidence="1 3 4">
        <text>[protein]-peptidylproline (omega=180) = [protein]-peptidylproline (omega=0)</text>
        <dbReference type="Rhea" id="RHEA:16237"/>
        <dbReference type="Rhea" id="RHEA-COMP:10747"/>
        <dbReference type="Rhea" id="RHEA-COMP:10748"/>
        <dbReference type="ChEBI" id="CHEBI:83833"/>
        <dbReference type="ChEBI" id="CHEBI:83834"/>
        <dbReference type="EC" id="5.2.1.8"/>
    </reaction>
</comment>
<evidence type="ECO:0000256" key="5">
    <source>
        <dbReference type="SAM" id="SignalP"/>
    </source>
</evidence>
<dbReference type="EMBL" id="SGXA01000005">
    <property type="protein sequence ID" value="RZS65581.1"/>
    <property type="molecule type" value="Genomic_DNA"/>
</dbReference>
<dbReference type="AlphaFoldDB" id="A0A4Q7MCJ1"/>
<dbReference type="InterPro" id="IPR046357">
    <property type="entry name" value="PPIase_dom_sf"/>
</dbReference>
<name>A0A4Q7MCJ1_9BACT</name>
<feature type="signal peptide" evidence="5">
    <location>
        <begin position="1"/>
        <end position="20"/>
    </location>
</feature>
<dbReference type="Pfam" id="PF00254">
    <property type="entry name" value="FKBP_C"/>
    <property type="match status" value="1"/>
</dbReference>
<accession>A0A4Q7MCJ1</accession>
<keyword evidence="5" id="KW-0732">Signal</keyword>
<dbReference type="InterPro" id="IPR001179">
    <property type="entry name" value="PPIase_FKBP_dom"/>
</dbReference>
<dbReference type="Proteomes" id="UP000293874">
    <property type="component" value="Unassembled WGS sequence"/>
</dbReference>
<evidence type="ECO:0000256" key="1">
    <source>
        <dbReference type="ARBA" id="ARBA00000971"/>
    </source>
</evidence>
<comment type="caution">
    <text evidence="7">The sequence shown here is derived from an EMBL/GenBank/DDBJ whole genome shotgun (WGS) entry which is preliminary data.</text>
</comment>
<evidence type="ECO:0000256" key="2">
    <source>
        <dbReference type="ARBA" id="ARBA00023110"/>
    </source>
</evidence>
<keyword evidence="3 4" id="KW-0413">Isomerase</keyword>
<reference evidence="7 8" key="1">
    <citation type="submission" date="2019-02" db="EMBL/GenBank/DDBJ databases">
        <title>Genomic Encyclopedia of Type Strains, Phase IV (KMG-IV): sequencing the most valuable type-strain genomes for metagenomic binning, comparative biology and taxonomic classification.</title>
        <authorList>
            <person name="Goeker M."/>
        </authorList>
    </citation>
    <scope>NUCLEOTIDE SEQUENCE [LARGE SCALE GENOMIC DNA]</scope>
    <source>
        <strain evidence="7 8">DSM 18116</strain>
    </source>
</reference>